<evidence type="ECO:0000256" key="1">
    <source>
        <dbReference type="ARBA" id="ARBA00004141"/>
    </source>
</evidence>
<reference evidence="9" key="1">
    <citation type="submission" date="2000-08" db="EMBL/GenBank/DDBJ databases">
        <title>Comparative analysis of mitochondrial genomes of the ancient jakobid protists.</title>
        <authorList>
            <person name="Burger G."/>
            <person name="O'Kelly C.J."/>
            <person name="Gray W.M."/>
        </authorList>
    </citation>
    <scope>NUCLEOTIDE SEQUENCE</scope>
    <source>
        <strain evidence="9">ATCC 50310</strain>
    </source>
</reference>
<dbReference type="GO" id="GO:0015232">
    <property type="term" value="F:heme transmembrane transporter activity"/>
    <property type="evidence" value="ECO:0007669"/>
    <property type="project" value="InterPro"/>
</dbReference>
<keyword evidence="9" id="KW-0496">Mitochondrion</keyword>
<keyword evidence="5 7" id="KW-1133">Transmembrane helix</keyword>
<comment type="similarity">
    <text evidence="2">Belongs to the CcmC/CycZ/HelC family.</text>
</comment>
<comment type="subcellular location">
    <subcellularLocation>
        <location evidence="1">Membrane</location>
        <topology evidence="1">Multi-pass membrane protein</topology>
    </subcellularLocation>
</comment>
<dbReference type="GeneID" id="801274"/>
<dbReference type="RefSeq" id="NP_066334.1">
    <property type="nucleotide sequence ID" value="NC_002553.1"/>
</dbReference>
<dbReference type="GO" id="GO:0005886">
    <property type="term" value="C:plasma membrane"/>
    <property type="evidence" value="ECO:0007669"/>
    <property type="project" value="TreeGrafter"/>
</dbReference>
<dbReference type="GO" id="GO:0020037">
    <property type="term" value="F:heme binding"/>
    <property type="evidence" value="ECO:0007669"/>
    <property type="project" value="InterPro"/>
</dbReference>
<protein>
    <submittedName>
        <fullName evidence="9">ABC transporter subunit</fullName>
    </submittedName>
</protein>
<feature type="transmembrane region" description="Helical" evidence="7">
    <location>
        <begin position="195"/>
        <end position="220"/>
    </location>
</feature>
<evidence type="ECO:0000256" key="4">
    <source>
        <dbReference type="ARBA" id="ARBA00022748"/>
    </source>
</evidence>
<proteinExistence type="inferred from homology"/>
<evidence type="ECO:0000259" key="8">
    <source>
        <dbReference type="Pfam" id="PF01578"/>
    </source>
</evidence>
<sequence>MVNNYYEYSKPIKMLSNSNKVVNWFFYTSILLIVLAFYIIFNIGKDIQQSYYYLIIYIHIPSAWLCILIYIIITITSILFLINKNPLINIITISGLTIGFIFTIITLITGALWGKPMWGTFWVWDARLTSVAVLALLYFINILINYLSISTINKYNIISIFIIIGLINIPIIKLSVEWWNTLHQSSSISQLNSSIHISMVIPLFCITISLILITLLNIFIEIRYLIVIHKKSNY</sequence>
<dbReference type="Pfam" id="PF01578">
    <property type="entry name" value="Cytochrom_C_asm"/>
    <property type="match status" value="1"/>
</dbReference>
<dbReference type="InterPro" id="IPR002541">
    <property type="entry name" value="Cyt_c_assembly"/>
</dbReference>
<feature type="domain" description="Cytochrome c assembly protein" evidence="8">
    <location>
        <begin position="18"/>
        <end position="183"/>
    </location>
</feature>
<evidence type="ECO:0000256" key="5">
    <source>
        <dbReference type="ARBA" id="ARBA00022989"/>
    </source>
</evidence>
<dbReference type="PRINTS" id="PR01386">
    <property type="entry name" value="CCMCBIOGNSIS"/>
</dbReference>
<feature type="transmembrane region" description="Helical" evidence="7">
    <location>
        <begin position="21"/>
        <end position="41"/>
    </location>
</feature>
<evidence type="ECO:0000256" key="3">
    <source>
        <dbReference type="ARBA" id="ARBA00022692"/>
    </source>
</evidence>
<evidence type="ECO:0000256" key="2">
    <source>
        <dbReference type="ARBA" id="ARBA00005840"/>
    </source>
</evidence>
<evidence type="ECO:0000256" key="6">
    <source>
        <dbReference type="ARBA" id="ARBA00023136"/>
    </source>
</evidence>
<evidence type="ECO:0000313" key="9">
    <source>
        <dbReference type="EMBL" id="AAG13701.1"/>
    </source>
</evidence>
<feature type="transmembrane region" description="Helical" evidence="7">
    <location>
        <begin position="87"/>
        <end position="108"/>
    </location>
</feature>
<dbReference type="PANTHER" id="PTHR30071">
    <property type="entry name" value="HEME EXPORTER PROTEIN C"/>
    <property type="match status" value="1"/>
</dbReference>
<keyword evidence="4" id="KW-0201">Cytochrome c-type biogenesis</keyword>
<accession>Q9G872</accession>
<feature type="transmembrane region" description="Helical" evidence="7">
    <location>
        <begin position="128"/>
        <end position="148"/>
    </location>
</feature>
<gene>
    <name evidence="9" type="primary">yejU</name>
</gene>
<feature type="transmembrane region" description="Helical" evidence="7">
    <location>
        <begin position="53"/>
        <end position="80"/>
    </location>
</feature>
<organism evidence="9">
    <name type="scientific">Malawimonas jakobiformis</name>
    <name type="common">Flagellated protozoan</name>
    <dbReference type="NCBI Taxonomy" id="136089"/>
    <lineage>
        <taxon>Eukaryota</taxon>
        <taxon>Malawimonadida</taxon>
        <taxon>Malawimonadidae</taxon>
        <taxon>Malawimonas</taxon>
    </lineage>
</organism>
<geneLocation type="mitochondrion" evidence="9"/>
<dbReference type="InterPro" id="IPR045062">
    <property type="entry name" value="Cyt_c_biogenesis_CcsA/CcmC"/>
</dbReference>
<dbReference type="GO" id="GO:0017004">
    <property type="term" value="P:cytochrome complex assembly"/>
    <property type="evidence" value="ECO:0007669"/>
    <property type="project" value="UniProtKB-KW"/>
</dbReference>
<dbReference type="PANTHER" id="PTHR30071:SF1">
    <property type="entry name" value="CYTOCHROME B_B6 PROTEIN-RELATED"/>
    <property type="match status" value="1"/>
</dbReference>
<dbReference type="EMBL" id="AF295546">
    <property type="protein sequence ID" value="AAG13701.1"/>
    <property type="molecule type" value="Genomic_DNA"/>
</dbReference>
<evidence type="ECO:0000256" key="7">
    <source>
        <dbReference type="SAM" id="Phobius"/>
    </source>
</evidence>
<dbReference type="InterPro" id="IPR003557">
    <property type="entry name" value="Cyt_c_biogenesis_CcmC"/>
</dbReference>
<keyword evidence="3 7" id="KW-0812">Transmembrane</keyword>
<keyword evidence="6 7" id="KW-0472">Membrane</keyword>
<dbReference type="AlphaFoldDB" id="Q9G872"/>
<feature type="transmembrane region" description="Helical" evidence="7">
    <location>
        <begin position="155"/>
        <end position="175"/>
    </location>
</feature>
<name>Q9G872_MALJA</name>